<evidence type="ECO:0000313" key="2">
    <source>
        <dbReference type="Proteomes" id="UP000334340"/>
    </source>
</evidence>
<name>A0A564ZJY8_9BACT</name>
<sequence>MRKRLGEILIAAKVIRLEQLQQVLKLQARIRQLVGRLLISQGLATEEQIAQAPRRVAWGTNYGCL</sequence>
<dbReference type="AlphaFoldDB" id="A0A564ZJY8"/>
<evidence type="ECO:0000313" key="1">
    <source>
        <dbReference type="EMBL" id="VUZ85177.1"/>
    </source>
</evidence>
<dbReference type="SUPFAM" id="SSF160246">
    <property type="entry name" value="EspE N-terminal domain-like"/>
    <property type="match status" value="1"/>
</dbReference>
<protein>
    <submittedName>
        <fullName evidence="1">Uncharacterized protein</fullName>
    </submittedName>
</protein>
<dbReference type="Proteomes" id="UP000334340">
    <property type="component" value="Unassembled WGS sequence"/>
</dbReference>
<accession>A0A564ZJY8</accession>
<dbReference type="InterPro" id="IPR037257">
    <property type="entry name" value="T2SS_E_N_sf"/>
</dbReference>
<proteinExistence type="predicted"/>
<reference evidence="1 2" key="1">
    <citation type="submission" date="2019-07" db="EMBL/GenBank/DDBJ databases">
        <authorList>
            <person name="Cremers G."/>
        </authorList>
    </citation>
    <scope>NUCLEOTIDE SEQUENCE [LARGE SCALE GENOMIC DNA]</scope>
</reference>
<gene>
    <name evidence="1" type="ORF">MELA_01553</name>
</gene>
<keyword evidence="2" id="KW-1185">Reference proteome</keyword>
<dbReference type="EMBL" id="CABIKM010000023">
    <property type="protein sequence ID" value="VUZ85177.1"/>
    <property type="molecule type" value="Genomic_DNA"/>
</dbReference>
<organism evidence="1 2">
    <name type="scientific">Candidatus Methylomirabilis lanthanidiphila</name>
    <dbReference type="NCBI Taxonomy" id="2211376"/>
    <lineage>
        <taxon>Bacteria</taxon>
        <taxon>Candidatus Methylomirabilota</taxon>
        <taxon>Candidatus Methylomirabilia</taxon>
        <taxon>Candidatus Methylomirabilales</taxon>
        <taxon>Candidatus Methylomirabilaceae</taxon>
        <taxon>Candidatus Methylomirabilis</taxon>
    </lineage>
</organism>